<dbReference type="EMBL" id="HACG01021949">
    <property type="protein sequence ID" value="CEK68814.1"/>
    <property type="molecule type" value="Transcribed_RNA"/>
</dbReference>
<accession>A0A0B6ZJL2</accession>
<evidence type="ECO:0000256" key="1">
    <source>
        <dbReference type="SAM" id="MobiDB-lite"/>
    </source>
</evidence>
<evidence type="ECO:0000313" key="2">
    <source>
        <dbReference type="EMBL" id="CEK68814.1"/>
    </source>
</evidence>
<feature type="region of interest" description="Disordered" evidence="1">
    <location>
        <begin position="33"/>
        <end position="150"/>
    </location>
</feature>
<protein>
    <submittedName>
        <fullName evidence="2">Uncharacterized protein</fullName>
    </submittedName>
</protein>
<name>A0A0B6ZJL2_9EUPU</name>
<proteinExistence type="predicted"/>
<feature type="non-terminal residue" evidence="2">
    <location>
        <position position="150"/>
    </location>
</feature>
<reference evidence="2" key="1">
    <citation type="submission" date="2014-12" db="EMBL/GenBank/DDBJ databases">
        <title>Insight into the proteome of Arion vulgaris.</title>
        <authorList>
            <person name="Aradska J."/>
            <person name="Bulat T."/>
            <person name="Smidak R."/>
            <person name="Sarate P."/>
            <person name="Gangsoo J."/>
            <person name="Sialana F."/>
            <person name="Bilban M."/>
            <person name="Lubec G."/>
        </authorList>
    </citation>
    <scope>NUCLEOTIDE SEQUENCE</scope>
    <source>
        <tissue evidence="2">Skin</tissue>
    </source>
</reference>
<feature type="non-terminal residue" evidence="2">
    <location>
        <position position="1"/>
    </location>
</feature>
<organism evidence="2">
    <name type="scientific">Arion vulgaris</name>
    <dbReference type="NCBI Taxonomy" id="1028688"/>
    <lineage>
        <taxon>Eukaryota</taxon>
        <taxon>Metazoa</taxon>
        <taxon>Spiralia</taxon>
        <taxon>Lophotrochozoa</taxon>
        <taxon>Mollusca</taxon>
        <taxon>Gastropoda</taxon>
        <taxon>Heterobranchia</taxon>
        <taxon>Euthyneura</taxon>
        <taxon>Panpulmonata</taxon>
        <taxon>Eupulmonata</taxon>
        <taxon>Stylommatophora</taxon>
        <taxon>Helicina</taxon>
        <taxon>Arionoidea</taxon>
        <taxon>Arionidae</taxon>
        <taxon>Arion</taxon>
    </lineage>
</organism>
<gene>
    <name evidence="2" type="primary">ORF67841</name>
</gene>
<dbReference type="AlphaFoldDB" id="A0A0B6ZJL2"/>
<feature type="compositionally biased region" description="Polar residues" evidence="1">
    <location>
        <begin position="121"/>
        <end position="132"/>
    </location>
</feature>
<feature type="compositionally biased region" description="Polar residues" evidence="1">
    <location>
        <begin position="70"/>
        <end position="94"/>
    </location>
</feature>
<sequence length="150" mass="16582">KDLKLEISYGLKSLKELSKLKDESSILSLKIGPDQLRKSSNSLRDVEKSTHGSVNKKVSDDTTPEIKNNLKGNRISSKRPSTAPSRFSIQTGSRYTPVPPHGHSSTSWQGVWSKEHGGRPSRSQQASNSTAVSYLGPKRTRYYHTRTSSG</sequence>